<evidence type="ECO:0000256" key="1">
    <source>
        <dbReference type="SAM" id="MobiDB-lite"/>
    </source>
</evidence>
<dbReference type="RefSeq" id="WP_171244776.1">
    <property type="nucleotide sequence ID" value="NZ_JABEPQ010000004.1"/>
</dbReference>
<proteinExistence type="predicted"/>
<keyword evidence="3" id="KW-0436">Ligase</keyword>
<keyword evidence="2" id="KW-0812">Transmembrane</keyword>
<feature type="region of interest" description="Disordered" evidence="1">
    <location>
        <begin position="36"/>
        <end position="66"/>
    </location>
</feature>
<evidence type="ECO:0000256" key="2">
    <source>
        <dbReference type="SAM" id="Phobius"/>
    </source>
</evidence>
<dbReference type="AlphaFoldDB" id="A0A849HSS9"/>
<name>A0A849HSS9_9MICO</name>
<feature type="transmembrane region" description="Helical" evidence="2">
    <location>
        <begin position="6"/>
        <end position="25"/>
    </location>
</feature>
<protein>
    <submittedName>
        <fullName evidence="3">Lysyl-tRNA synthetase</fullName>
    </submittedName>
</protein>
<sequence>MNSTWPYLAALIPSVGVGFLFWLVIKNMIEGDRKERLAHSQWERDHPEDVPVTRNDEPNSSPVDRK</sequence>
<keyword evidence="2" id="KW-0472">Membrane</keyword>
<gene>
    <name evidence="3" type="ORF">HJG52_16825</name>
</gene>
<accession>A0A849HSS9</accession>
<evidence type="ECO:0000313" key="3">
    <source>
        <dbReference type="EMBL" id="NNM47657.1"/>
    </source>
</evidence>
<keyword evidence="3" id="KW-0030">Aminoacyl-tRNA synthetase</keyword>
<evidence type="ECO:0000313" key="4">
    <source>
        <dbReference type="Proteomes" id="UP000588586"/>
    </source>
</evidence>
<dbReference type="EMBL" id="JABEPQ010000004">
    <property type="protein sequence ID" value="NNM47657.1"/>
    <property type="molecule type" value="Genomic_DNA"/>
</dbReference>
<reference evidence="3 4" key="1">
    <citation type="submission" date="2020-04" db="EMBL/GenBank/DDBJ databases">
        <title>Knoellia sp. isolate from air conditioner.</title>
        <authorList>
            <person name="Chea S."/>
            <person name="Kim D.-U."/>
        </authorList>
    </citation>
    <scope>NUCLEOTIDE SEQUENCE [LARGE SCALE GENOMIC DNA]</scope>
    <source>
        <strain evidence="3 4">DB2414S</strain>
    </source>
</reference>
<organism evidence="3 4">
    <name type="scientific">Knoellia koreensis</name>
    <dbReference type="NCBI Taxonomy" id="2730921"/>
    <lineage>
        <taxon>Bacteria</taxon>
        <taxon>Bacillati</taxon>
        <taxon>Actinomycetota</taxon>
        <taxon>Actinomycetes</taxon>
        <taxon>Micrococcales</taxon>
        <taxon>Intrasporangiaceae</taxon>
        <taxon>Knoellia</taxon>
    </lineage>
</organism>
<dbReference type="Proteomes" id="UP000588586">
    <property type="component" value="Unassembled WGS sequence"/>
</dbReference>
<keyword evidence="4" id="KW-1185">Reference proteome</keyword>
<dbReference type="GO" id="GO:0004812">
    <property type="term" value="F:aminoacyl-tRNA ligase activity"/>
    <property type="evidence" value="ECO:0007669"/>
    <property type="project" value="UniProtKB-KW"/>
</dbReference>
<comment type="caution">
    <text evidence="3">The sequence shown here is derived from an EMBL/GenBank/DDBJ whole genome shotgun (WGS) entry which is preliminary data.</text>
</comment>
<keyword evidence="2" id="KW-1133">Transmembrane helix</keyword>